<protein>
    <submittedName>
        <fullName evidence="6">IclR family transcriptional regulator</fullName>
    </submittedName>
</protein>
<keyword evidence="2" id="KW-0238">DNA-binding</keyword>
<reference evidence="6" key="1">
    <citation type="submission" date="2022-06" db="EMBL/GenBank/DDBJ databases">
        <title>Genome sequencing of Brevibacillus sp. BB3-R1.</title>
        <authorList>
            <person name="Heo J."/>
            <person name="Lee D."/>
            <person name="Won M."/>
            <person name="Han B.-H."/>
            <person name="Hong S.-B."/>
            <person name="Kwon S.-W."/>
        </authorList>
    </citation>
    <scope>NUCLEOTIDE SEQUENCE</scope>
    <source>
        <strain evidence="6">BB3-R1</strain>
    </source>
</reference>
<dbReference type="RefSeq" id="WP_251872713.1">
    <property type="nucleotide sequence ID" value="NZ_CP098755.1"/>
</dbReference>
<dbReference type="PANTHER" id="PTHR30136">
    <property type="entry name" value="HELIX-TURN-HELIX TRANSCRIPTIONAL REGULATOR, ICLR FAMILY"/>
    <property type="match status" value="1"/>
</dbReference>
<dbReference type="Pfam" id="PF01614">
    <property type="entry name" value="IclR_C"/>
    <property type="match status" value="1"/>
</dbReference>
<evidence type="ECO:0000313" key="7">
    <source>
        <dbReference type="Proteomes" id="UP001056500"/>
    </source>
</evidence>
<dbReference type="Gene3D" id="3.30.450.40">
    <property type="match status" value="1"/>
</dbReference>
<organism evidence="6 7">
    <name type="scientific">Brevibacillus ruminantium</name>
    <dbReference type="NCBI Taxonomy" id="2950604"/>
    <lineage>
        <taxon>Bacteria</taxon>
        <taxon>Bacillati</taxon>
        <taxon>Bacillota</taxon>
        <taxon>Bacilli</taxon>
        <taxon>Bacillales</taxon>
        <taxon>Paenibacillaceae</taxon>
        <taxon>Brevibacillus</taxon>
    </lineage>
</organism>
<dbReference type="InterPro" id="IPR036390">
    <property type="entry name" value="WH_DNA-bd_sf"/>
</dbReference>
<evidence type="ECO:0000259" key="4">
    <source>
        <dbReference type="PROSITE" id="PS51077"/>
    </source>
</evidence>
<feature type="domain" description="IclR-ED" evidence="5">
    <location>
        <begin position="67"/>
        <end position="251"/>
    </location>
</feature>
<evidence type="ECO:0000256" key="1">
    <source>
        <dbReference type="ARBA" id="ARBA00023015"/>
    </source>
</evidence>
<feature type="domain" description="HTH iclR-type" evidence="4">
    <location>
        <begin position="4"/>
        <end position="66"/>
    </location>
</feature>
<dbReference type="InterPro" id="IPR036388">
    <property type="entry name" value="WH-like_DNA-bd_sf"/>
</dbReference>
<gene>
    <name evidence="6" type="ORF">NDK47_26595</name>
</gene>
<evidence type="ECO:0000256" key="3">
    <source>
        <dbReference type="ARBA" id="ARBA00023163"/>
    </source>
</evidence>
<proteinExistence type="predicted"/>
<evidence type="ECO:0000313" key="6">
    <source>
        <dbReference type="EMBL" id="USG65626.1"/>
    </source>
</evidence>
<dbReference type="SMART" id="SM00346">
    <property type="entry name" value="HTH_ICLR"/>
    <property type="match status" value="1"/>
</dbReference>
<accession>A0ABY4WFM0</accession>
<dbReference type="InterPro" id="IPR029016">
    <property type="entry name" value="GAF-like_dom_sf"/>
</dbReference>
<dbReference type="SUPFAM" id="SSF55781">
    <property type="entry name" value="GAF domain-like"/>
    <property type="match status" value="1"/>
</dbReference>
<keyword evidence="3" id="KW-0804">Transcription</keyword>
<dbReference type="PROSITE" id="PS51078">
    <property type="entry name" value="ICLR_ED"/>
    <property type="match status" value="1"/>
</dbReference>
<dbReference type="Gene3D" id="1.10.10.10">
    <property type="entry name" value="Winged helix-like DNA-binding domain superfamily/Winged helix DNA-binding domain"/>
    <property type="match status" value="1"/>
</dbReference>
<sequence>MANVQSLERALRLLQTLSDYPDGMQITRLAEQAGLSKSTTHRLLATLLKMNYVVKDEESDKYKLGFQLIYLARNILSGMDVISVAKPYLQRLSGDVNETVHLCMEDRHEVIYVDKIESTQTIRMFSRIGSRAPMYCTGVGKVLLAGMKQDAYERAVSTFDFVAKTPRTITSKEVLDAEIKLIQTQGFALDNIENEDGIRCIAAPIFDYQGKVIASFSIAGPSSRITIERVQDELVGKMKETSASISRELGYQS</sequence>
<dbReference type="InterPro" id="IPR050707">
    <property type="entry name" value="HTH_MetabolicPath_Reg"/>
</dbReference>
<name>A0ABY4WFM0_9BACL</name>
<dbReference type="Pfam" id="PF09339">
    <property type="entry name" value="HTH_IclR"/>
    <property type="match status" value="1"/>
</dbReference>
<keyword evidence="7" id="KW-1185">Reference proteome</keyword>
<evidence type="ECO:0000256" key="2">
    <source>
        <dbReference type="ARBA" id="ARBA00023125"/>
    </source>
</evidence>
<dbReference type="EMBL" id="CP098755">
    <property type="protein sequence ID" value="USG65626.1"/>
    <property type="molecule type" value="Genomic_DNA"/>
</dbReference>
<dbReference type="Proteomes" id="UP001056500">
    <property type="component" value="Chromosome"/>
</dbReference>
<dbReference type="PANTHER" id="PTHR30136:SF24">
    <property type="entry name" value="HTH-TYPE TRANSCRIPTIONAL REPRESSOR ALLR"/>
    <property type="match status" value="1"/>
</dbReference>
<keyword evidence="1" id="KW-0805">Transcription regulation</keyword>
<dbReference type="InterPro" id="IPR014757">
    <property type="entry name" value="Tscrpt_reg_IclR_C"/>
</dbReference>
<evidence type="ECO:0000259" key="5">
    <source>
        <dbReference type="PROSITE" id="PS51078"/>
    </source>
</evidence>
<dbReference type="InterPro" id="IPR005471">
    <property type="entry name" value="Tscrpt_reg_IclR_N"/>
</dbReference>
<dbReference type="PROSITE" id="PS51077">
    <property type="entry name" value="HTH_ICLR"/>
    <property type="match status" value="1"/>
</dbReference>
<dbReference type="SUPFAM" id="SSF46785">
    <property type="entry name" value="Winged helix' DNA-binding domain"/>
    <property type="match status" value="1"/>
</dbReference>